<feature type="region of interest" description="Disordered" evidence="6">
    <location>
        <begin position="177"/>
        <end position="200"/>
    </location>
</feature>
<dbReference type="PANTHER" id="PTHR12241:SF39">
    <property type="entry name" value="TUBULIN POLYGLUTAMYLASE TTLL9-RELATED"/>
    <property type="match status" value="1"/>
</dbReference>
<evidence type="ECO:0000256" key="3">
    <source>
        <dbReference type="ARBA" id="ARBA00022741"/>
    </source>
</evidence>
<feature type="region of interest" description="Disordered" evidence="6">
    <location>
        <begin position="1"/>
        <end position="21"/>
    </location>
</feature>
<dbReference type="GO" id="GO:0000226">
    <property type="term" value="P:microtubule cytoskeleton organization"/>
    <property type="evidence" value="ECO:0007669"/>
    <property type="project" value="TreeGrafter"/>
</dbReference>
<proteinExistence type="inferred from homology"/>
<dbReference type="GO" id="GO:0015631">
    <property type="term" value="F:tubulin binding"/>
    <property type="evidence" value="ECO:0007669"/>
    <property type="project" value="TreeGrafter"/>
</dbReference>
<dbReference type="EMBL" id="FN649752">
    <property type="protein sequence ID" value="CBN77432.1"/>
    <property type="molecule type" value="Genomic_DNA"/>
</dbReference>
<dbReference type="InterPro" id="IPR004344">
    <property type="entry name" value="TTL/TTLL_fam"/>
</dbReference>
<dbReference type="SUPFAM" id="SSF56059">
    <property type="entry name" value="Glutathione synthetase ATP-binding domain-like"/>
    <property type="match status" value="1"/>
</dbReference>
<evidence type="ECO:0000256" key="1">
    <source>
        <dbReference type="ARBA" id="ARBA00006820"/>
    </source>
</evidence>
<evidence type="ECO:0000256" key="5">
    <source>
        <dbReference type="ARBA" id="ARBA00030445"/>
    </source>
</evidence>
<dbReference type="GO" id="GO:0070740">
    <property type="term" value="F:tubulin-glutamic acid ligase activity"/>
    <property type="evidence" value="ECO:0007669"/>
    <property type="project" value="TreeGrafter"/>
</dbReference>
<reference evidence="7 8" key="1">
    <citation type="journal article" date="2010" name="Nature">
        <title>The Ectocarpus genome and the independent evolution of multicellularity in brown algae.</title>
        <authorList>
            <person name="Cock J.M."/>
            <person name="Sterck L."/>
            <person name="Rouze P."/>
            <person name="Scornet D."/>
            <person name="Allen A.E."/>
            <person name="Amoutzias G."/>
            <person name="Anthouard V."/>
            <person name="Artiguenave F."/>
            <person name="Aury J.M."/>
            <person name="Badger J.H."/>
            <person name="Beszteri B."/>
            <person name="Billiau K."/>
            <person name="Bonnet E."/>
            <person name="Bothwell J.H."/>
            <person name="Bowler C."/>
            <person name="Boyen C."/>
            <person name="Brownlee C."/>
            <person name="Carrano C.J."/>
            <person name="Charrier B."/>
            <person name="Cho G.Y."/>
            <person name="Coelho S.M."/>
            <person name="Collen J."/>
            <person name="Corre E."/>
            <person name="Da Silva C."/>
            <person name="Delage L."/>
            <person name="Delaroque N."/>
            <person name="Dittami S.M."/>
            <person name="Doulbeau S."/>
            <person name="Elias M."/>
            <person name="Farnham G."/>
            <person name="Gachon C.M."/>
            <person name="Gschloessl B."/>
            <person name="Heesch S."/>
            <person name="Jabbari K."/>
            <person name="Jubin C."/>
            <person name="Kawai H."/>
            <person name="Kimura K."/>
            <person name="Kloareg B."/>
            <person name="Kupper F.C."/>
            <person name="Lang D."/>
            <person name="Le Bail A."/>
            <person name="Leblanc C."/>
            <person name="Lerouge P."/>
            <person name="Lohr M."/>
            <person name="Lopez P.J."/>
            <person name="Martens C."/>
            <person name="Maumus F."/>
            <person name="Michel G."/>
            <person name="Miranda-Saavedra D."/>
            <person name="Morales J."/>
            <person name="Moreau H."/>
            <person name="Motomura T."/>
            <person name="Nagasato C."/>
            <person name="Napoli C.A."/>
            <person name="Nelson D.R."/>
            <person name="Nyvall-Collen P."/>
            <person name="Peters A.F."/>
            <person name="Pommier C."/>
            <person name="Potin P."/>
            <person name="Poulain J."/>
            <person name="Quesneville H."/>
            <person name="Read B."/>
            <person name="Rensing S.A."/>
            <person name="Ritter A."/>
            <person name="Rousvoal S."/>
            <person name="Samanta M."/>
            <person name="Samson G."/>
            <person name="Schroeder D.C."/>
            <person name="Segurens B."/>
            <person name="Strittmatter M."/>
            <person name="Tonon T."/>
            <person name="Tregear J.W."/>
            <person name="Valentin K."/>
            <person name="von Dassow P."/>
            <person name="Yamagishi T."/>
            <person name="Van de Peer Y."/>
            <person name="Wincker P."/>
        </authorList>
    </citation>
    <scope>NUCLEOTIDE SEQUENCE [LARGE SCALE GENOMIC DNA]</scope>
    <source>
        <strain evidence="8">Ec32 / CCAP1310/4</strain>
    </source>
</reference>
<evidence type="ECO:0000313" key="7">
    <source>
        <dbReference type="EMBL" id="CBN77432.1"/>
    </source>
</evidence>
<dbReference type="GO" id="GO:0036064">
    <property type="term" value="C:ciliary basal body"/>
    <property type="evidence" value="ECO:0007669"/>
    <property type="project" value="TreeGrafter"/>
</dbReference>
<accession>D8LQ52</accession>
<comment type="similarity">
    <text evidence="1">Belongs to the tubulin--tyrosine ligase family.</text>
</comment>
<dbReference type="InParanoid" id="D8LQ52"/>
<protein>
    <recommendedName>
        <fullName evidence="5">Tubulin--tyrosine ligase-like protein 9</fullName>
    </recommendedName>
</protein>
<dbReference type="Proteomes" id="UP000002630">
    <property type="component" value="Linkage Group LG27"/>
</dbReference>
<dbReference type="GO" id="GO:0005524">
    <property type="term" value="F:ATP binding"/>
    <property type="evidence" value="ECO:0007669"/>
    <property type="project" value="UniProtKB-KW"/>
</dbReference>
<gene>
    <name evidence="7" type="ORF">Esi_0059_0046</name>
</gene>
<dbReference type="PANTHER" id="PTHR12241">
    <property type="entry name" value="TUBULIN POLYGLUTAMYLASE"/>
    <property type="match status" value="1"/>
</dbReference>
<dbReference type="AlphaFoldDB" id="D8LQ52"/>
<dbReference type="Gene3D" id="3.30.470.20">
    <property type="entry name" value="ATP-grasp fold, B domain"/>
    <property type="match status" value="1"/>
</dbReference>
<dbReference type="Pfam" id="PF03133">
    <property type="entry name" value="TTL"/>
    <property type="match status" value="2"/>
</dbReference>
<feature type="compositionally biased region" description="Basic and acidic residues" evidence="6">
    <location>
        <begin position="177"/>
        <end position="188"/>
    </location>
</feature>
<evidence type="ECO:0000256" key="4">
    <source>
        <dbReference type="ARBA" id="ARBA00022840"/>
    </source>
</evidence>
<evidence type="ECO:0000256" key="6">
    <source>
        <dbReference type="SAM" id="MobiDB-lite"/>
    </source>
</evidence>
<sequence length="512" mass="56686">MSCSRQQEDAHDSTKGMPTTLPKDCCAALPSCLSTSVPSNTNAPHRRVRSMAETLEDRNFPPGQPTLTFRVTGASSVARLEPLLLGPGGRNQRPTIWSRSLDSGDDGVRVDFVWETTVTKQQQRRHRDARVLNRLSGAQVLEDKANLVLLQRLMTAPTLESYAVNGRNAVARWAQQRFKEQNLPRDRPPPPPSTREAGYPHDDQFLARKRALVQGTSAATETTQESEAVGNGHAGEEDWWCVKAAGGNGGLDIWVLHKGNWKMVTEALSEHESYVIQRYVARPMLWQGRKFHFRAYALLRADMSAWLYRTAYILSASRPYSLGGNDSRDDGVRVGAGVADMHRAAFADEFVHISNLAVNKHTEGHPGQVPCDLPSEYGALWPKMLELLGSLVDAATPFMQHQANPNHFEFLGLDIIADSAGGVWLMEANRLPGLQSSKQNLEKENEVYDGMMLDLIRLLVLPPLTGCSPEQGLFEVAATPASGARAPSTETWRNVMRFAAFKRSCRTKTHPS</sequence>
<dbReference type="EMBL" id="FN648807">
    <property type="protein sequence ID" value="CBN77432.1"/>
    <property type="molecule type" value="Genomic_DNA"/>
</dbReference>
<keyword evidence="4" id="KW-0067">ATP-binding</keyword>
<keyword evidence="3" id="KW-0547">Nucleotide-binding</keyword>
<name>D8LQ52_ECTSI</name>
<evidence type="ECO:0000256" key="2">
    <source>
        <dbReference type="ARBA" id="ARBA00022598"/>
    </source>
</evidence>
<dbReference type="OrthoDB" id="190132at2759"/>
<keyword evidence="8" id="KW-1185">Reference proteome</keyword>
<keyword evidence="2" id="KW-0436">Ligase</keyword>
<dbReference type="eggNOG" id="KOG2157">
    <property type="taxonomic scope" value="Eukaryota"/>
</dbReference>
<evidence type="ECO:0000313" key="8">
    <source>
        <dbReference type="Proteomes" id="UP000002630"/>
    </source>
</evidence>
<dbReference type="STRING" id="2880.D8LQ52"/>
<feature type="compositionally biased region" description="Basic and acidic residues" evidence="6">
    <location>
        <begin position="1"/>
        <end position="14"/>
    </location>
</feature>
<dbReference type="PROSITE" id="PS51221">
    <property type="entry name" value="TTL"/>
    <property type="match status" value="1"/>
</dbReference>
<organism evidence="7 8">
    <name type="scientific">Ectocarpus siliculosus</name>
    <name type="common">Brown alga</name>
    <name type="synonym">Conferva siliculosa</name>
    <dbReference type="NCBI Taxonomy" id="2880"/>
    <lineage>
        <taxon>Eukaryota</taxon>
        <taxon>Sar</taxon>
        <taxon>Stramenopiles</taxon>
        <taxon>Ochrophyta</taxon>
        <taxon>PX clade</taxon>
        <taxon>Phaeophyceae</taxon>
        <taxon>Ectocarpales</taxon>
        <taxon>Ectocarpaceae</taxon>
        <taxon>Ectocarpus</taxon>
    </lineage>
</organism>